<dbReference type="Pfam" id="PF08267">
    <property type="entry name" value="Meth_synt_1"/>
    <property type="match status" value="1"/>
</dbReference>
<gene>
    <name evidence="10" type="primary">metE</name>
    <name evidence="16" type="ORF">CIT26_30330</name>
</gene>
<feature type="binding site" evidence="12">
    <location>
        <position position="692"/>
    </location>
    <ligand>
        <name>Zn(2+)</name>
        <dbReference type="ChEBI" id="CHEBI:29105"/>
        <label>1</label>
        <note>catalytic</note>
    </ligand>
</feature>
<feature type="active site" description="Proton donor" evidence="10 13">
    <location>
        <position position="721"/>
    </location>
</feature>
<evidence type="ECO:0000259" key="14">
    <source>
        <dbReference type="Pfam" id="PF01717"/>
    </source>
</evidence>
<dbReference type="GO" id="GO:0003871">
    <property type="term" value="F:5-methyltetrahydropteroyltriglutamate-homocysteine S-methyltransferase activity"/>
    <property type="evidence" value="ECO:0007669"/>
    <property type="project" value="UniProtKB-UniRule"/>
</dbReference>
<feature type="binding site" evidence="12">
    <location>
        <position position="670"/>
    </location>
    <ligand>
        <name>Zn(2+)</name>
        <dbReference type="ChEBI" id="CHEBI:29105"/>
        <label>1</label>
        <note>catalytic</note>
    </ligand>
</feature>
<evidence type="ECO:0000256" key="1">
    <source>
        <dbReference type="ARBA" id="ARBA00002777"/>
    </source>
</evidence>
<evidence type="ECO:0000256" key="3">
    <source>
        <dbReference type="ARBA" id="ARBA00009553"/>
    </source>
</evidence>
<feature type="binding site" evidence="10 11">
    <location>
        <position position="588"/>
    </location>
    <ligand>
        <name>5-methyltetrahydropteroyltri-L-glutamate</name>
        <dbReference type="ChEBI" id="CHEBI:58207"/>
    </ligand>
</feature>
<feature type="binding site" evidence="11">
    <location>
        <position position="24"/>
    </location>
    <ligand>
        <name>5-methyltetrahydropteroyltri-L-glutamate</name>
        <dbReference type="ChEBI" id="CHEBI:58207"/>
    </ligand>
</feature>
<dbReference type="SUPFAM" id="SSF51726">
    <property type="entry name" value="UROD/MetE-like"/>
    <property type="match status" value="2"/>
</dbReference>
<dbReference type="AlphaFoldDB" id="A0A271LBE1"/>
<dbReference type="RefSeq" id="WP_095496002.1">
    <property type="nucleotide sequence ID" value="NZ_NPKJ01000072.1"/>
</dbReference>
<comment type="caution">
    <text evidence="10">Lacks conserved residue(s) required for the propagation of feature annotation.</text>
</comment>
<feature type="domain" description="Cobalamin-independent methionine synthase MetE N-terminal" evidence="15">
    <location>
        <begin position="10"/>
        <end position="332"/>
    </location>
</feature>
<sequence>MTISQQIPVATLGMPRIGRRRELKFALESYWSGKSSAADLLATAKALRAATWREQHDRGVSKIPSNDFSLYDHVLDTAAMVGAVPSRYAWKGGEVPLDIYFAMARGKQGETAGCGHAGHEHAVQGHHLTAMEMTKWFDTNYHYMVPELTDDQTFALLSTKPIDYFLEAKALGIHTRPVILGPVTFLKLAKSPAEGFNPMALLPRLLPVYEQLLRRLKLSGVDWVQIDEPALVLDLNPNERAAFEFAYGQLSKAAPELKIMLATYFGPLGDNHETAISLPLAGLHLDLVRAPEQLETVGRLAPKDLVLSLGLIDGRNVWRANLPAILDRIKPIVAGWPMDRVEIAPSCSMLHMPIDLRMETALDVDVSSWLAFAAQKTEELVVLAQALSEGREAAAGALKASAEAAAARATSTKVHDPLVEGRIASIDDAMKQRKSAFAQRSRVQAAALGLPPFPTTTIGSFPQTPEVRKARSAHVKGELSYVDYETFLKKETEAAIRWQEEIGLDVLVHGEFERNDMVQHFGEQLSGLAFTQHGWVQSYGSRYVRPPIIFGDVSRPNPMTVRWWQFAQSLTEKPVKGMLTGPVTILNWSFVRDDVPRSDACRQIALAIRDEVTDLERAGARMIQIDEAAFREGLPLRKSDWKVYLDWAVECFRLASTGVGDATQIHTHMCYSEFNEIIDAIAEMDADVISIETSRSKMELLDAFTSSKYPNEIGPGVYDIHSPRVPEVGEISDLVMLARERLSDGQLWVNPDCGLKTRKWEEVRPALVNMVAAACALREKVQAGGFPDS</sequence>
<dbReference type="InterPro" id="IPR013215">
    <property type="entry name" value="Cbl-indep_Met_Synth_N"/>
</dbReference>
<organism evidence="16 17">
    <name type="scientific">Mesorhizobium temperatum</name>
    <dbReference type="NCBI Taxonomy" id="241416"/>
    <lineage>
        <taxon>Bacteria</taxon>
        <taxon>Pseudomonadati</taxon>
        <taxon>Pseudomonadota</taxon>
        <taxon>Alphaproteobacteria</taxon>
        <taxon>Hyphomicrobiales</taxon>
        <taxon>Phyllobacteriaceae</taxon>
        <taxon>Mesorhizobium</taxon>
    </lineage>
</organism>
<evidence type="ECO:0000256" key="13">
    <source>
        <dbReference type="PIRSR" id="PIRSR000382-3"/>
    </source>
</evidence>
<dbReference type="GO" id="GO:0008270">
    <property type="term" value="F:zinc ion binding"/>
    <property type="evidence" value="ECO:0007669"/>
    <property type="project" value="InterPro"/>
</dbReference>
<dbReference type="CDD" id="cd03312">
    <property type="entry name" value="CIMS_N_terminal_like"/>
    <property type="match status" value="1"/>
</dbReference>
<dbReference type="CDD" id="cd03311">
    <property type="entry name" value="CIMS_C_terminal_like"/>
    <property type="match status" value="1"/>
</dbReference>
<evidence type="ECO:0000313" key="17">
    <source>
        <dbReference type="Proteomes" id="UP000216442"/>
    </source>
</evidence>
<evidence type="ECO:0000259" key="15">
    <source>
        <dbReference type="Pfam" id="PF08267"/>
    </source>
</evidence>
<name>A0A271LBE1_9HYPH</name>
<feature type="binding site" evidence="10">
    <location>
        <begin position="21"/>
        <end position="24"/>
    </location>
    <ligand>
        <name>5-methyltetrahydropteroyltri-L-glutamate</name>
        <dbReference type="ChEBI" id="CHEBI:58207"/>
    </ligand>
</feature>
<feature type="binding site" evidence="10 11">
    <location>
        <begin position="458"/>
        <end position="460"/>
    </location>
    <ligand>
        <name>L-methionine</name>
        <dbReference type="ChEBI" id="CHEBI:57844"/>
    </ligand>
</feature>
<dbReference type="UniPathway" id="UPA00051">
    <property type="reaction ID" value="UER00082"/>
</dbReference>
<feature type="binding site" evidence="10">
    <location>
        <position position="753"/>
    </location>
    <ligand>
        <name>Zn(2+)</name>
        <dbReference type="ChEBI" id="CHEBI:29105"/>
        <note>catalytic</note>
    </ligand>
</feature>
<dbReference type="Proteomes" id="UP000216442">
    <property type="component" value="Unassembled WGS sequence"/>
</dbReference>
<feature type="binding site" evidence="10">
    <location>
        <position position="632"/>
    </location>
    <ligand>
        <name>5-methyltetrahydropteroyltri-L-glutamate</name>
        <dbReference type="ChEBI" id="CHEBI:58207"/>
    </ligand>
</feature>
<dbReference type="NCBIfam" id="TIGR01371">
    <property type="entry name" value="met_syn_B12ind"/>
    <property type="match status" value="1"/>
</dbReference>
<keyword evidence="17" id="KW-1185">Reference proteome</keyword>
<comment type="catalytic activity">
    <reaction evidence="10">
        <text>5-methyltetrahydropteroyltri-L-glutamate + L-homocysteine = tetrahydropteroyltri-L-glutamate + L-methionine</text>
        <dbReference type="Rhea" id="RHEA:21196"/>
        <dbReference type="ChEBI" id="CHEBI:57844"/>
        <dbReference type="ChEBI" id="CHEBI:58140"/>
        <dbReference type="ChEBI" id="CHEBI:58199"/>
        <dbReference type="ChEBI" id="CHEBI:58207"/>
        <dbReference type="EC" id="2.1.1.14"/>
    </reaction>
</comment>
<feature type="binding site" evidence="11">
    <location>
        <position position="140"/>
    </location>
    <ligand>
        <name>5-methyltetrahydropteroyltri-L-glutamate</name>
        <dbReference type="ChEBI" id="CHEBI:58207"/>
    </ligand>
</feature>
<evidence type="ECO:0000256" key="9">
    <source>
        <dbReference type="ARBA" id="ARBA00023167"/>
    </source>
</evidence>
<dbReference type="HAMAP" id="MF_00172">
    <property type="entry name" value="Meth_synth"/>
    <property type="match status" value="1"/>
</dbReference>
<dbReference type="Pfam" id="PF01717">
    <property type="entry name" value="Meth_synt_2"/>
    <property type="match status" value="1"/>
</dbReference>
<feature type="binding site" evidence="12">
    <location>
        <position position="668"/>
    </location>
    <ligand>
        <name>Zn(2+)</name>
        <dbReference type="ChEBI" id="CHEBI:29105"/>
        <label>1</label>
        <note>catalytic</note>
    </ligand>
</feature>
<feature type="binding site" evidence="10">
    <location>
        <position position="692"/>
    </location>
    <ligand>
        <name>Zn(2+)</name>
        <dbReference type="ChEBI" id="CHEBI:29105"/>
        <note>catalytic</note>
    </ligand>
</feature>
<keyword evidence="6 10" id="KW-0808">Transferase</keyword>
<keyword evidence="10" id="KW-0677">Repeat</keyword>
<dbReference type="PIRSF" id="PIRSF000382">
    <property type="entry name" value="MeTrfase_B12_ind"/>
    <property type="match status" value="1"/>
</dbReference>
<keyword evidence="7 10" id="KW-0479">Metal-binding</keyword>
<evidence type="ECO:0000256" key="2">
    <source>
        <dbReference type="ARBA" id="ARBA00004681"/>
    </source>
</evidence>
<evidence type="ECO:0000256" key="11">
    <source>
        <dbReference type="PIRSR" id="PIRSR000382-1"/>
    </source>
</evidence>
<evidence type="ECO:0000256" key="10">
    <source>
        <dbReference type="HAMAP-Rule" id="MF_00172"/>
    </source>
</evidence>
<comment type="cofactor">
    <cofactor evidence="12">
        <name>Zn(2+)</name>
        <dbReference type="ChEBI" id="CHEBI:29105"/>
    </cofactor>
    <text evidence="12">Binds 2 Zn(2+) ions per subunit.</text>
</comment>
<comment type="similarity">
    <text evidence="3 10">Belongs to the vitamin-B12 independent methionine synthase family.</text>
</comment>
<evidence type="ECO:0000256" key="4">
    <source>
        <dbReference type="ARBA" id="ARBA00022603"/>
    </source>
</evidence>
<evidence type="ECO:0000256" key="8">
    <source>
        <dbReference type="ARBA" id="ARBA00022833"/>
    </source>
</evidence>
<reference evidence="16 17" key="1">
    <citation type="submission" date="2017-08" db="EMBL/GenBank/DDBJ databases">
        <title>Mesorhizobium wenxinae sp. nov., a novel rhizobial species isolated from root nodules of chickpea (Cicer arietinum L.).</title>
        <authorList>
            <person name="Zhang J."/>
        </authorList>
    </citation>
    <scope>NUCLEOTIDE SEQUENCE [LARGE SCALE GENOMIC DNA]</scope>
    <source>
        <strain evidence="16 17">SDW018</strain>
    </source>
</reference>
<dbReference type="EMBL" id="NPKJ01000072">
    <property type="protein sequence ID" value="PAQ05413.1"/>
    <property type="molecule type" value="Genomic_DNA"/>
</dbReference>
<keyword evidence="9 10" id="KW-0486">Methionine biosynthesis</keyword>
<feature type="binding site" evidence="10 11">
    <location>
        <position position="511"/>
    </location>
    <ligand>
        <name>L-methionine</name>
        <dbReference type="ChEBI" id="CHEBI:57844"/>
    </ligand>
</feature>
<dbReference type="Gene3D" id="3.20.20.210">
    <property type="match status" value="2"/>
</dbReference>
<feature type="binding site" evidence="10 11">
    <location>
        <position position="626"/>
    </location>
    <ligand>
        <name>L-methionine</name>
        <dbReference type="ChEBI" id="CHEBI:57844"/>
    </ligand>
</feature>
<proteinExistence type="inferred from homology"/>
<feature type="binding site" evidence="10">
    <location>
        <position position="135"/>
    </location>
    <ligand>
        <name>5-methyltetrahydropteroyltri-L-glutamate</name>
        <dbReference type="ChEBI" id="CHEBI:58207"/>
    </ligand>
</feature>
<comment type="caution">
    <text evidence="16">The sequence shown here is derived from an EMBL/GenBank/DDBJ whole genome shotgun (WGS) entry which is preliminary data.</text>
</comment>
<dbReference type="PANTHER" id="PTHR30519">
    <property type="entry name" value="5-METHYLTETRAHYDROPTEROYLTRIGLUTAMATE--HOMOCYSTEINE METHYLTRANSFERASE"/>
    <property type="match status" value="1"/>
</dbReference>
<feature type="binding site" evidence="10 11">
    <location>
        <position position="626"/>
    </location>
    <ligand>
        <name>L-homocysteine</name>
        <dbReference type="ChEBI" id="CHEBI:58199"/>
    </ligand>
</feature>
<comment type="function">
    <text evidence="1 10">Catalyzes the transfer of a methyl group from 5-methyltetrahydrofolate to homocysteine resulting in methionine formation.</text>
</comment>
<dbReference type="InterPro" id="IPR038071">
    <property type="entry name" value="UROD/MetE-like_sf"/>
</dbReference>
<evidence type="ECO:0000256" key="6">
    <source>
        <dbReference type="ARBA" id="ARBA00022679"/>
    </source>
</evidence>
<accession>A0A271LBE1</accession>
<dbReference type="InterPro" id="IPR006276">
    <property type="entry name" value="Cobalamin-indep_Met_synthase"/>
</dbReference>
<feature type="domain" description="Cobalamin-independent methionine synthase MetE C-terminal/archaeal" evidence="14">
    <location>
        <begin position="453"/>
        <end position="774"/>
    </location>
</feature>
<dbReference type="NCBIfam" id="NF003556">
    <property type="entry name" value="PRK05222.1"/>
    <property type="match status" value="1"/>
</dbReference>
<dbReference type="OrthoDB" id="244285at2"/>
<protein>
    <recommendedName>
        <fullName evidence="10">5-methyltetrahydropteroyltriglutamate--homocysteine methyltransferase</fullName>
        <ecNumber evidence="10">2.1.1.14</ecNumber>
    </recommendedName>
    <alternativeName>
        <fullName evidence="10">Cobalamin-independent methionine synthase</fullName>
    </alternativeName>
    <alternativeName>
        <fullName evidence="10">Methionine synthase, vitamin-B12 independent isozyme</fullName>
    </alternativeName>
</protein>
<keyword evidence="8 10" id="KW-0862">Zinc</keyword>
<dbReference type="GO" id="GO:0032259">
    <property type="term" value="P:methylation"/>
    <property type="evidence" value="ECO:0007669"/>
    <property type="project" value="UniProtKB-KW"/>
</dbReference>
<feature type="binding site" evidence="10">
    <location>
        <position position="670"/>
    </location>
    <ligand>
        <name>Zn(2+)</name>
        <dbReference type="ChEBI" id="CHEBI:29105"/>
        <note>catalytic</note>
    </ligand>
</feature>
<evidence type="ECO:0000256" key="5">
    <source>
        <dbReference type="ARBA" id="ARBA00022605"/>
    </source>
</evidence>
<keyword evidence="5 10" id="KW-0028">Amino-acid biosynthesis</keyword>
<dbReference type="GO" id="GO:0009086">
    <property type="term" value="P:methionine biosynthetic process"/>
    <property type="evidence" value="ECO:0007669"/>
    <property type="project" value="UniProtKB-UniRule"/>
</dbReference>
<dbReference type="InterPro" id="IPR002629">
    <property type="entry name" value="Met_Synth_C/arc"/>
</dbReference>
<evidence type="ECO:0000256" key="7">
    <source>
        <dbReference type="ARBA" id="ARBA00022723"/>
    </source>
</evidence>
<comment type="cofactor">
    <cofactor evidence="10">
        <name>Zn(2+)</name>
        <dbReference type="ChEBI" id="CHEBI:29105"/>
    </cofactor>
    <text evidence="10">Binds 1 zinc ion per subunit.</text>
</comment>
<feature type="binding site" evidence="10">
    <location>
        <position position="511"/>
    </location>
    <ligand>
        <name>L-homocysteine</name>
        <dbReference type="ChEBI" id="CHEBI:58199"/>
    </ligand>
</feature>
<dbReference type="FunFam" id="3.20.20.210:FF:000003">
    <property type="entry name" value="5-methyltetrahydropteroyltriglutamate--homocysteine methyltransferase"/>
    <property type="match status" value="1"/>
</dbReference>
<evidence type="ECO:0000313" key="16">
    <source>
        <dbReference type="EMBL" id="PAQ05413.1"/>
    </source>
</evidence>
<feature type="binding site" evidence="10 11">
    <location>
        <begin position="458"/>
        <end position="460"/>
    </location>
    <ligand>
        <name>L-homocysteine</name>
        <dbReference type="ChEBI" id="CHEBI:58199"/>
    </ligand>
</feature>
<comment type="pathway">
    <text evidence="2 10">Amino-acid biosynthesis; L-methionine biosynthesis via de novo pathway; L-methionine from L-homocysteine (MetE route): step 1/1.</text>
</comment>
<feature type="binding site" evidence="10">
    <location>
        <position position="668"/>
    </location>
    <ligand>
        <name>Zn(2+)</name>
        <dbReference type="ChEBI" id="CHEBI:29105"/>
        <note>catalytic</note>
    </ligand>
</feature>
<evidence type="ECO:0000256" key="12">
    <source>
        <dbReference type="PIRSR" id="PIRSR000382-2"/>
    </source>
</evidence>
<keyword evidence="4 10" id="KW-0489">Methyltransferase</keyword>
<feature type="binding site" evidence="12">
    <location>
        <position position="753"/>
    </location>
    <ligand>
        <name>Zn(2+)</name>
        <dbReference type="ChEBI" id="CHEBI:29105"/>
        <label>1</label>
        <note>catalytic</note>
    </ligand>
</feature>
<dbReference type="EC" id="2.1.1.14" evidence="10"/>